<accession>A0A8T9Q998</accession>
<feature type="signal peptide" evidence="1">
    <location>
        <begin position="1"/>
        <end position="23"/>
    </location>
</feature>
<feature type="chain" id="PRO_5035720385" description="DUF3347 domain-containing protein" evidence="1">
    <location>
        <begin position="24"/>
        <end position="231"/>
    </location>
</feature>
<organism evidence="2 3">
    <name type="scientific">Hymenobacter cellulosilyticus</name>
    <dbReference type="NCBI Taxonomy" id="2932248"/>
    <lineage>
        <taxon>Bacteria</taxon>
        <taxon>Pseudomonadati</taxon>
        <taxon>Bacteroidota</taxon>
        <taxon>Cytophagia</taxon>
        <taxon>Cytophagales</taxon>
        <taxon>Hymenobacteraceae</taxon>
        <taxon>Hymenobacter</taxon>
    </lineage>
</organism>
<dbReference type="AlphaFoldDB" id="A0A8T9Q998"/>
<evidence type="ECO:0000256" key="1">
    <source>
        <dbReference type="SAM" id="SignalP"/>
    </source>
</evidence>
<evidence type="ECO:0000313" key="2">
    <source>
        <dbReference type="EMBL" id="UOQ72971.1"/>
    </source>
</evidence>
<keyword evidence="1" id="KW-0732">Signal</keyword>
<evidence type="ECO:0000313" key="3">
    <source>
        <dbReference type="Proteomes" id="UP000831796"/>
    </source>
</evidence>
<protein>
    <recommendedName>
        <fullName evidence="4">DUF3347 domain-containing protein</fullName>
    </recommendedName>
</protein>
<gene>
    <name evidence="2" type="ORF">MUN79_03015</name>
</gene>
<dbReference type="Proteomes" id="UP000831796">
    <property type="component" value="Chromosome"/>
</dbReference>
<name>A0A8T9Q998_9BACT</name>
<reference evidence="2" key="1">
    <citation type="submission" date="2022-04" db="EMBL/GenBank/DDBJ databases">
        <title>Hymenobacter sp. isolated from the air.</title>
        <authorList>
            <person name="Won M."/>
            <person name="Lee C.-M."/>
            <person name="Woen H.-Y."/>
            <person name="Kwon S.-W."/>
        </authorList>
    </citation>
    <scope>NUCLEOTIDE SEQUENCE</scope>
    <source>
        <strain evidence="2">5116S-3</strain>
    </source>
</reference>
<evidence type="ECO:0008006" key="4">
    <source>
        <dbReference type="Google" id="ProtNLM"/>
    </source>
</evidence>
<proteinExistence type="predicted"/>
<dbReference type="EMBL" id="CP095046">
    <property type="protein sequence ID" value="UOQ72971.1"/>
    <property type="molecule type" value="Genomic_DNA"/>
</dbReference>
<keyword evidence="3" id="KW-1185">Reference proteome</keyword>
<sequence>MQKLIVTLILFVSLCTVGQRAQAQTTALSDSLTEKKIIQTVGADMCRQLTAENAKQPLENLTAQEAQQLFVRLIMSSASTSPELVTALTSNPAGANKYGEILGKKIGLWLLKECPITQPLFMKMGAQEISKKQPIPAAEAKILQPMAVEVCHDLEARQKKQDLNALTPEKRSEVLQEVVQKSMKAHAKELTQQYGADIFLDSERMRAVGTKLGLQMGTQCPNILMMLANVK</sequence>
<dbReference type="RefSeq" id="WP_244676329.1">
    <property type="nucleotide sequence ID" value="NZ_CP095046.1"/>
</dbReference>
<dbReference type="KEGG" id="hcu:MUN79_03015"/>